<reference evidence="2" key="1">
    <citation type="submission" date="2022-11" db="EMBL/GenBank/DDBJ databases">
        <authorList>
            <person name="Kikuchi T."/>
        </authorList>
    </citation>
    <scope>NUCLEOTIDE SEQUENCE</scope>
    <source>
        <strain evidence="2">PS1010</strain>
    </source>
</reference>
<comment type="caution">
    <text evidence="2">The sequence shown here is derived from an EMBL/GenBank/DDBJ whole genome shotgun (WGS) entry which is preliminary data.</text>
</comment>
<organism evidence="2 3">
    <name type="scientific">Caenorhabditis angaria</name>
    <dbReference type="NCBI Taxonomy" id="860376"/>
    <lineage>
        <taxon>Eukaryota</taxon>
        <taxon>Metazoa</taxon>
        <taxon>Ecdysozoa</taxon>
        <taxon>Nematoda</taxon>
        <taxon>Chromadorea</taxon>
        <taxon>Rhabditida</taxon>
        <taxon>Rhabditina</taxon>
        <taxon>Rhabditomorpha</taxon>
        <taxon>Rhabditoidea</taxon>
        <taxon>Rhabditidae</taxon>
        <taxon>Peloderinae</taxon>
        <taxon>Caenorhabditis</taxon>
    </lineage>
</organism>
<keyword evidence="1" id="KW-1133">Transmembrane helix</keyword>
<keyword evidence="1" id="KW-0472">Membrane</keyword>
<evidence type="ECO:0000256" key="1">
    <source>
        <dbReference type="SAM" id="Phobius"/>
    </source>
</evidence>
<accession>A0A9P1N1G1</accession>
<name>A0A9P1N1G1_9PELO</name>
<gene>
    <name evidence="2" type="ORF">CAMP_LOCUS7022</name>
</gene>
<protein>
    <submittedName>
        <fullName evidence="2">Uncharacterized protein</fullName>
    </submittedName>
</protein>
<evidence type="ECO:0000313" key="2">
    <source>
        <dbReference type="EMBL" id="CAI5444385.1"/>
    </source>
</evidence>
<dbReference type="Proteomes" id="UP001152747">
    <property type="component" value="Unassembled WGS sequence"/>
</dbReference>
<feature type="transmembrane region" description="Helical" evidence="1">
    <location>
        <begin position="50"/>
        <end position="67"/>
    </location>
</feature>
<proteinExistence type="predicted"/>
<dbReference type="EMBL" id="CANHGI010000003">
    <property type="protein sequence ID" value="CAI5444385.1"/>
    <property type="molecule type" value="Genomic_DNA"/>
</dbReference>
<dbReference type="AlphaFoldDB" id="A0A9P1N1G1"/>
<feature type="transmembrane region" description="Helical" evidence="1">
    <location>
        <begin position="7"/>
        <end position="30"/>
    </location>
</feature>
<evidence type="ECO:0000313" key="3">
    <source>
        <dbReference type="Proteomes" id="UP001152747"/>
    </source>
</evidence>
<keyword evidence="3" id="KW-1185">Reference proteome</keyword>
<sequence length="95" mass="11208">MMLLVAKIWIIIDITITLIFLLLVFIAGSFFELEVDESYSSQDEYVRDTVTMFSVFLYINFLQYFLLNRARHFAKHPELYSGEATENENVVENEK</sequence>
<keyword evidence="1" id="KW-0812">Transmembrane</keyword>